<dbReference type="EMBL" id="VSRR010007368">
    <property type="protein sequence ID" value="MPC46764.1"/>
    <property type="molecule type" value="Genomic_DNA"/>
</dbReference>
<dbReference type="AlphaFoldDB" id="A0A5B7FQX9"/>
<comment type="caution">
    <text evidence="1">The sequence shown here is derived from an EMBL/GenBank/DDBJ whole genome shotgun (WGS) entry which is preliminary data.</text>
</comment>
<sequence>MNHFHRVQQIGILMQVAQCHSERRLQPEAYMLLNKYSCGDTLVEVAGGRVRREEPRFASPRLTSQINL</sequence>
<organism evidence="1 2">
    <name type="scientific">Portunus trituberculatus</name>
    <name type="common">Swimming crab</name>
    <name type="synonym">Neptunus trituberculatus</name>
    <dbReference type="NCBI Taxonomy" id="210409"/>
    <lineage>
        <taxon>Eukaryota</taxon>
        <taxon>Metazoa</taxon>
        <taxon>Ecdysozoa</taxon>
        <taxon>Arthropoda</taxon>
        <taxon>Crustacea</taxon>
        <taxon>Multicrustacea</taxon>
        <taxon>Malacostraca</taxon>
        <taxon>Eumalacostraca</taxon>
        <taxon>Eucarida</taxon>
        <taxon>Decapoda</taxon>
        <taxon>Pleocyemata</taxon>
        <taxon>Brachyura</taxon>
        <taxon>Eubrachyura</taxon>
        <taxon>Portunoidea</taxon>
        <taxon>Portunidae</taxon>
        <taxon>Portuninae</taxon>
        <taxon>Portunus</taxon>
    </lineage>
</organism>
<keyword evidence="2" id="KW-1185">Reference proteome</keyword>
<protein>
    <submittedName>
        <fullName evidence="1">Uncharacterized protein</fullName>
    </submittedName>
</protein>
<accession>A0A5B7FQX9</accession>
<evidence type="ECO:0000313" key="2">
    <source>
        <dbReference type="Proteomes" id="UP000324222"/>
    </source>
</evidence>
<dbReference type="Proteomes" id="UP000324222">
    <property type="component" value="Unassembled WGS sequence"/>
</dbReference>
<proteinExistence type="predicted"/>
<evidence type="ECO:0000313" key="1">
    <source>
        <dbReference type="EMBL" id="MPC46764.1"/>
    </source>
</evidence>
<reference evidence="1 2" key="1">
    <citation type="submission" date="2019-05" db="EMBL/GenBank/DDBJ databases">
        <title>Another draft genome of Portunus trituberculatus and its Hox gene families provides insights of decapod evolution.</title>
        <authorList>
            <person name="Jeong J.-H."/>
            <person name="Song I."/>
            <person name="Kim S."/>
            <person name="Choi T."/>
            <person name="Kim D."/>
            <person name="Ryu S."/>
            <person name="Kim W."/>
        </authorList>
    </citation>
    <scope>NUCLEOTIDE SEQUENCE [LARGE SCALE GENOMIC DNA]</scope>
    <source>
        <tissue evidence="1">Muscle</tissue>
    </source>
</reference>
<name>A0A5B7FQX9_PORTR</name>
<gene>
    <name evidence="1" type="ORF">E2C01_040490</name>
</gene>